<sequence length="119" mass="13372">MTKPHSPDVKVNSFKIRVSNADLDLLHDRAKSVNMPLTQYLRWRGLQPIGQLQKTAVKAISVVDPAKILIHKELRQQGHHLDRIAKGINTANLTGSTFSNYQRLLAEIRDELAKLGAKL</sequence>
<dbReference type="RefSeq" id="WP_015158915.1">
    <property type="nucleotide sequence ID" value="NC_019697.1"/>
</dbReference>
<dbReference type="KEGG" id="cmp:Cha6605_1587"/>
<gene>
    <name evidence="1" type="ORF">Cha6605_1587</name>
</gene>
<protein>
    <recommendedName>
        <fullName evidence="3">Mobilization protein</fullName>
    </recommendedName>
</protein>
<keyword evidence="2" id="KW-1185">Reference proteome</keyword>
<name>K9UEW2_CHAP6</name>
<dbReference type="AlphaFoldDB" id="K9UEW2"/>
<dbReference type="EMBL" id="CP003600">
    <property type="protein sequence ID" value="AFY92739.1"/>
    <property type="molecule type" value="Genomic_DNA"/>
</dbReference>
<dbReference type="Proteomes" id="UP000010366">
    <property type="component" value="Chromosome"/>
</dbReference>
<evidence type="ECO:0000313" key="2">
    <source>
        <dbReference type="Proteomes" id="UP000010366"/>
    </source>
</evidence>
<dbReference type="HOGENOM" id="CLU_2057170_0_0_3"/>
<evidence type="ECO:0008006" key="3">
    <source>
        <dbReference type="Google" id="ProtNLM"/>
    </source>
</evidence>
<accession>K9UEW2</accession>
<reference evidence="1 2" key="1">
    <citation type="submission" date="2012-05" db="EMBL/GenBank/DDBJ databases">
        <title>Finished chromosome of genome of Chamaesiphon sp. PCC 6605.</title>
        <authorList>
            <consortium name="US DOE Joint Genome Institute"/>
            <person name="Gugger M."/>
            <person name="Coursin T."/>
            <person name="Rippka R."/>
            <person name="Tandeau De Marsac N."/>
            <person name="Huntemann M."/>
            <person name="Wei C.-L."/>
            <person name="Han J."/>
            <person name="Detter J.C."/>
            <person name="Han C."/>
            <person name="Tapia R."/>
            <person name="Chen A."/>
            <person name="Kyrpides N."/>
            <person name="Mavromatis K."/>
            <person name="Markowitz V."/>
            <person name="Szeto E."/>
            <person name="Ivanova N."/>
            <person name="Pagani I."/>
            <person name="Pati A."/>
            <person name="Goodwin L."/>
            <person name="Nordberg H.P."/>
            <person name="Cantor M.N."/>
            <person name="Hua S.X."/>
            <person name="Woyke T."/>
            <person name="Kerfeld C.A."/>
        </authorList>
    </citation>
    <scope>NUCLEOTIDE SEQUENCE [LARGE SCALE GENOMIC DNA]</scope>
    <source>
        <strain evidence="2">ATCC 27169 / PCC 6605</strain>
    </source>
</reference>
<evidence type="ECO:0000313" key="1">
    <source>
        <dbReference type="EMBL" id="AFY92739.1"/>
    </source>
</evidence>
<organism evidence="1 2">
    <name type="scientific">Chamaesiphon minutus (strain ATCC 27169 / PCC 6605)</name>
    <dbReference type="NCBI Taxonomy" id="1173020"/>
    <lineage>
        <taxon>Bacteria</taxon>
        <taxon>Bacillati</taxon>
        <taxon>Cyanobacteriota</taxon>
        <taxon>Cyanophyceae</taxon>
        <taxon>Gomontiellales</taxon>
        <taxon>Chamaesiphonaceae</taxon>
        <taxon>Chamaesiphon</taxon>
    </lineage>
</organism>
<proteinExistence type="predicted"/>
<dbReference type="STRING" id="1173020.Cha6605_1587"/>